<organism evidence="2 3">
    <name type="scientific">Ophiocordyceps polyrhachis-furcata BCC 54312</name>
    <dbReference type="NCBI Taxonomy" id="1330021"/>
    <lineage>
        <taxon>Eukaryota</taxon>
        <taxon>Fungi</taxon>
        <taxon>Dikarya</taxon>
        <taxon>Ascomycota</taxon>
        <taxon>Pezizomycotina</taxon>
        <taxon>Sordariomycetes</taxon>
        <taxon>Hypocreomycetidae</taxon>
        <taxon>Hypocreales</taxon>
        <taxon>Ophiocordycipitaceae</taxon>
        <taxon>Ophiocordyceps</taxon>
    </lineage>
</organism>
<accession>A0A367L4K3</accession>
<sequence length="467" mass="52770">MLALLLLFSTTVSGGGELRGRLPPKQWHKPGRNCGETVETCLGTVSWCTHPQYYQRDGHTSEADCFRARFGTTDWTYMNTDCLQSFDSCDGTDVVCSRVIGTVYRALCFEGYNQASFLDPFSEGCLGAKREDDERCVGTKVFCDSPERIKSYGSTEACLSHRSEKPLSNWHPAKAKFLVENERACWGDPTEKCLGTETFCSRVEGGEKRGQCLALRQRPPFYAEFSADCDLSTGEFAESCVGTEHWCAHKELVDLYGSEENCRDFRIPEATSRKGRWIRPDYECLKHPNGTETCEGTERFCEWRSDSPDKCYSARELGPFLLAGSNNCSDEEKKQNGEEACSGTDTWCHDGFRQRNYRTEDECFRRRGFEHDKMADKVLTHFAPLIRDIIVRQVRNLILNAVYRNLVREDGDEESARNAAISDASIYMEALNEEMVDSVTGKYMKKIREMAGCEGEGEEGGSKRSPA</sequence>
<comment type="caution">
    <text evidence="2">The sequence shown here is derived from an EMBL/GenBank/DDBJ whole genome shotgun (WGS) entry which is preliminary data.</text>
</comment>
<feature type="signal peptide" evidence="1">
    <location>
        <begin position="1"/>
        <end position="15"/>
    </location>
</feature>
<dbReference type="STRING" id="1330021.A0A367L4K3"/>
<keyword evidence="1" id="KW-0732">Signal</keyword>
<proteinExistence type="predicted"/>
<dbReference type="OrthoDB" id="4919657at2759"/>
<protein>
    <submittedName>
        <fullName evidence="2">Uncharacterized protein</fullName>
    </submittedName>
</protein>
<evidence type="ECO:0000313" key="3">
    <source>
        <dbReference type="Proteomes" id="UP000253664"/>
    </source>
</evidence>
<evidence type="ECO:0000256" key="1">
    <source>
        <dbReference type="SAM" id="SignalP"/>
    </source>
</evidence>
<evidence type="ECO:0000313" key="2">
    <source>
        <dbReference type="EMBL" id="RCI09341.1"/>
    </source>
</evidence>
<dbReference type="EMBL" id="LKCN02000015">
    <property type="protein sequence ID" value="RCI09341.1"/>
    <property type="molecule type" value="Genomic_DNA"/>
</dbReference>
<keyword evidence="3" id="KW-1185">Reference proteome</keyword>
<name>A0A367L4K3_9HYPO</name>
<gene>
    <name evidence="2" type="ORF">L249_3691</name>
</gene>
<reference evidence="2 3" key="1">
    <citation type="journal article" date="2015" name="BMC Genomics">
        <title>Insights from the genome of Ophiocordyceps polyrhachis-furcata to pathogenicity and host specificity in insect fungi.</title>
        <authorList>
            <person name="Wichadakul D."/>
            <person name="Kobmoo N."/>
            <person name="Ingsriswang S."/>
            <person name="Tangphatsornruang S."/>
            <person name="Chantasingh D."/>
            <person name="Luangsa-ard J.J."/>
            <person name="Eurwilaichitr L."/>
        </authorList>
    </citation>
    <scope>NUCLEOTIDE SEQUENCE [LARGE SCALE GENOMIC DNA]</scope>
    <source>
        <strain evidence="2 3">BCC 54312</strain>
    </source>
</reference>
<dbReference type="Proteomes" id="UP000253664">
    <property type="component" value="Unassembled WGS sequence"/>
</dbReference>
<dbReference type="AlphaFoldDB" id="A0A367L4K3"/>
<feature type="chain" id="PRO_5016968455" evidence="1">
    <location>
        <begin position="16"/>
        <end position="467"/>
    </location>
</feature>